<keyword evidence="3" id="KW-1185">Reference proteome</keyword>
<feature type="domain" description="Hedgehog/Intein (Hint)" evidence="1">
    <location>
        <begin position="43"/>
        <end position="182"/>
    </location>
</feature>
<gene>
    <name evidence="2" type="ORF">GLS40_01450</name>
</gene>
<protein>
    <recommendedName>
        <fullName evidence="1">Hedgehog/Intein (Hint) domain-containing protein</fullName>
    </recommendedName>
</protein>
<name>A0A844W7J0_9RHOB</name>
<evidence type="ECO:0000259" key="1">
    <source>
        <dbReference type="Pfam" id="PF13403"/>
    </source>
</evidence>
<sequence length="238" mass="26059">MHQPQRPGKAAEAVALNRRATFLRHACVGGTGMIHRDFPFPGLGPGTMLLGSEGEIPVEWLAPGDRLITRDHGAQMVQHVVRLRRMPSGAVLPPPIVFLPGEYGPGGKLTEKLRVAPGTRGLVKRPECEPDFGTDEVLARFGDLTRRSEPRRDATMGALTYHLVLMQRHEIINAGSLWVESTDADTAARLDLPAAVRRVSALLRPGARAPRRCLTRDEAVLIREKCPRDLSLLDLLAA</sequence>
<organism evidence="2 3">
    <name type="scientific">Pseudooceanicola pacificus</name>
    <dbReference type="NCBI Taxonomy" id="2676438"/>
    <lineage>
        <taxon>Bacteria</taxon>
        <taxon>Pseudomonadati</taxon>
        <taxon>Pseudomonadota</taxon>
        <taxon>Alphaproteobacteria</taxon>
        <taxon>Rhodobacterales</taxon>
        <taxon>Paracoccaceae</taxon>
        <taxon>Pseudooceanicola</taxon>
    </lineage>
</organism>
<evidence type="ECO:0000313" key="2">
    <source>
        <dbReference type="EMBL" id="MWB76683.1"/>
    </source>
</evidence>
<proteinExistence type="predicted"/>
<dbReference type="AlphaFoldDB" id="A0A844W7J0"/>
<accession>A0A844W7J0</accession>
<reference evidence="2 3" key="1">
    <citation type="submission" date="2019-11" db="EMBL/GenBank/DDBJ databases">
        <title>Pseudooceanicola pacifica sp. nov., isolated from deep-sea sediment of the Pacific Ocean.</title>
        <authorList>
            <person name="Lyu L."/>
        </authorList>
    </citation>
    <scope>NUCLEOTIDE SEQUENCE [LARGE SCALE GENOMIC DNA]</scope>
    <source>
        <strain evidence="2 3">216_PA32_1</strain>
    </source>
</reference>
<dbReference type="InterPro" id="IPR028992">
    <property type="entry name" value="Hedgehog/Intein_dom"/>
</dbReference>
<comment type="caution">
    <text evidence="2">The sequence shown here is derived from an EMBL/GenBank/DDBJ whole genome shotgun (WGS) entry which is preliminary data.</text>
</comment>
<dbReference type="EMBL" id="WNXQ01000001">
    <property type="protein sequence ID" value="MWB76683.1"/>
    <property type="molecule type" value="Genomic_DNA"/>
</dbReference>
<evidence type="ECO:0000313" key="3">
    <source>
        <dbReference type="Proteomes" id="UP000443843"/>
    </source>
</evidence>
<dbReference type="Proteomes" id="UP000443843">
    <property type="component" value="Unassembled WGS sequence"/>
</dbReference>
<dbReference type="Pfam" id="PF13403">
    <property type="entry name" value="Hint_2"/>
    <property type="match status" value="1"/>
</dbReference>